<dbReference type="AlphaFoldDB" id="A0A3N1XP64"/>
<evidence type="ECO:0000313" key="2">
    <source>
        <dbReference type="EMBL" id="ROR28469.1"/>
    </source>
</evidence>
<name>A0A3N1XP64_9FIRM</name>
<dbReference type="InterPro" id="IPR025584">
    <property type="entry name" value="Cthe_2159"/>
</dbReference>
<evidence type="ECO:0000256" key="1">
    <source>
        <dbReference type="SAM" id="MobiDB-lite"/>
    </source>
</evidence>
<dbReference type="PROSITE" id="PS51257">
    <property type="entry name" value="PROKAR_LIPOPROTEIN"/>
    <property type="match status" value="1"/>
</dbReference>
<gene>
    <name evidence="2" type="ORF">EDD66_10451</name>
</gene>
<dbReference type="Pfam" id="PF14262">
    <property type="entry name" value="Cthe_2159"/>
    <property type="match status" value="1"/>
</dbReference>
<keyword evidence="3" id="KW-1185">Reference proteome</keyword>
<reference evidence="2 3" key="1">
    <citation type="submission" date="2018-11" db="EMBL/GenBank/DDBJ databases">
        <title>Genomic Encyclopedia of Type Strains, Phase IV (KMG-IV): sequencing the most valuable type-strain genomes for metagenomic binning, comparative biology and taxonomic classification.</title>
        <authorList>
            <person name="Goeker M."/>
        </authorList>
    </citation>
    <scope>NUCLEOTIDE SEQUENCE [LARGE SCALE GENOMIC DNA]</scope>
    <source>
        <strain evidence="2 3">DSM 26537</strain>
    </source>
</reference>
<comment type="caution">
    <text evidence="2">The sequence shown here is derived from an EMBL/GenBank/DDBJ whole genome shotgun (WGS) entry which is preliminary data.</text>
</comment>
<dbReference type="EMBL" id="RJVG01000004">
    <property type="protein sequence ID" value="ROR28469.1"/>
    <property type="molecule type" value="Genomic_DNA"/>
</dbReference>
<feature type="region of interest" description="Disordered" evidence="1">
    <location>
        <begin position="298"/>
        <end position="340"/>
    </location>
</feature>
<dbReference type="Proteomes" id="UP000273083">
    <property type="component" value="Unassembled WGS sequence"/>
</dbReference>
<feature type="region of interest" description="Disordered" evidence="1">
    <location>
        <begin position="506"/>
        <end position="531"/>
    </location>
</feature>
<feature type="compositionally biased region" description="Basic and acidic residues" evidence="1">
    <location>
        <begin position="324"/>
        <end position="340"/>
    </location>
</feature>
<protein>
    <submittedName>
        <fullName evidence="2">Uncharacterized protein DUF4353</fullName>
    </submittedName>
</protein>
<accession>A0A3N1XP64</accession>
<organism evidence="2 3">
    <name type="scientific">Mobilisporobacter senegalensis</name>
    <dbReference type="NCBI Taxonomy" id="1329262"/>
    <lineage>
        <taxon>Bacteria</taxon>
        <taxon>Bacillati</taxon>
        <taxon>Bacillota</taxon>
        <taxon>Clostridia</taxon>
        <taxon>Lachnospirales</taxon>
        <taxon>Lachnospiraceae</taxon>
        <taxon>Mobilisporobacter</taxon>
    </lineage>
</organism>
<dbReference type="OrthoDB" id="9812829at2"/>
<dbReference type="RefSeq" id="WP_123608977.1">
    <property type="nucleotide sequence ID" value="NZ_RJVG01000004.1"/>
</dbReference>
<sequence length="531" mass="56335">MKRSLKAYLAMIAIASIIFTGCSSDQNSQAETVKESESSDLSAIINTSKVEVDTEFSGNDLDVGYEDSTAAHITMNGSNGEVSGNGAVYKDGILTISKEGTYVISGTLNDGQIIVDGSESDKVQIVLNNAQINCSDHAPIYIKNADKVFITLKEGTKNTLTDGTEYVQRDENNVDGVIFSKADLTINGEGTLNITGNYKNGIVSKDDLIITNGNLNITAIKDTLNGKDCVKIKDGTFQLSAETGNGIQSKNSDDETKGYVYICGGSITVTRSREGIEGTVILIEDGDINITAEDDGLNSAIDSNDTASKDTAAGNDNGKTDIPVNREREDMAEKPPENVMRERSNGFGGAGGEFAVNENCYISITGGNIVIDASADGIDTNGSLYISGGNIFVSGPENSGNGGLDYNGTAEITGGTVVIAGSIGMAQGFSDTSSQYSLLYNLPTVSEGETEVILKDEDDKVVVSFKPSKKYQSVVISTPELKKDKTYTFTSGKQTAEIKLDQIVTSNGEQGMGRPGRNTFKPENQEQTKDK</sequence>
<proteinExistence type="predicted"/>
<evidence type="ECO:0000313" key="3">
    <source>
        <dbReference type="Proteomes" id="UP000273083"/>
    </source>
</evidence>